<evidence type="ECO:0000313" key="3">
    <source>
        <dbReference type="Proteomes" id="UP001177003"/>
    </source>
</evidence>
<gene>
    <name evidence="2" type="ORF">LSALG_LOCUS33035</name>
</gene>
<evidence type="ECO:0000313" key="2">
    <source>
        <dbReference type="EMBL" id="CAI9294039.1"/>
    </source>
</evidence>
<keyword evidence="3" id="KW-1185">Reference proteome</keyword>
<proteinExistence type="predicted"/>
<evidence type="ECO:0000256" key="1">
    <source>
        <dbReference type="SAM" id="SignalP"/>
    </source>
</evidence>
<organism evidence="2 3">
    <name type="scientific">Lactuca saligna</name>
    <name type="common">Willowleaf lettuce</name>
    <dbReference type="NCBI Taxonomy" id="75948"/>
    <lineage>
        <taxon>Eukaryota</taxon>
        <taxon>Viridiplantae</taxon>
        <taxon>Streptophyta</taxon>
        <taxon>Embryophyta</taxon>
        <taxon>Tracheophyta</taxon>
        <taxon>Spermatophyta</taxon>
        <taxon>Magnoliopsida</taxon>
        <taxon>eudicotyledons</taxon>
        <taxon>Gunneridae</taxon>
        <taxon>Pentapetalae</taxon>
        <taxon>asterids</taxon>
        <taxon>campanulids</taxon>
        <taxon>Asterales</taxon>
        <taxon>Asteraceae</taxon>
        <taxon>Cichorioideae</taxon>
        <taxon>Cichorieae</taxon>
        <taxon>Lactucinae</taxon>
        <taxon>Lactuca</taxon>
    </lineage>
</organism>
<name>A0AA36EFB6_LACSI</name>
<dbReference type="AlphaFoldDB" id="A0AA36EFB6"/>
<keyword evidence="1" id="KW-0732">Signal</keyword>
<sequence>MIVVLISFAMDLIIGSSGGVETIDVVGMVLSVKICEDIGIEIRGRDVSIQLICGRGGIDDIKIDEVGIYRLISEQDTPKKNWQRHWLWVKRNPMGHGFRRTQDLPDCHPNLFGSNLSLGKLLANIAIIGENWEDFILDAAGMSVAWRAHGKMAQLFVM</sequence>
<dbReference type="Proteomes" id="UP001177003">
    <property type="component" value="Chromosome 7"/>
</dbReference>
<reference evidence="2" key="1">
    <citation type="submission" date="2023-04" db="EMBL/GenBank/DDBJ databases">
        <authorList>
            <person name="Vijverberg K."/>
            <person name="Xiong W."/>
            <person name="Schranz E."/>
        </authorList>
    </citation>
    <scope>NUCLEOTIDE SEQUENCE</scope>
</reference>
<feature type="signal peptide" evidence="1">
    <location>
        <begin position="1"/>
        <end position="19"/>
    </location>
</feature>
<protein>
    <submittedName>
        <fullName evidence="2">Uncharacterized protein</fullName>
    </submittedName>
</protein>
<accession>A0AA36EFB6</accession>
<feature type="chain" id="PRO_5041428973" evidence="1">
    <location>
        <begin position="20"/>
        <end position="158"/>
    </location>
</feature>
<dbReference type="EMBL" id="OX465083">
    <property type="protein sequence ID" value="CAI9294039.1"/>
    <property type="molecule type" value="Genomic_DNA"/>
</dbReference>